<dbReference type="EMBL" id="QOCW01000003">
    <property type="protein sequence ID" value="RBW70814.1"/>
    <property type="molecule type" value="Genomic_DNA"/>
</dbReference>
<dbReference type="RefSeq" id="WP_113804807.1">
    <property type="nucleotide sequence ID" value="NZ_QOCW01000003.1"/>
</dbReference>
<evidence type="ECO:0000313" key="2">
    <source>
        <dbReference type="Proteomes" id="UP000253314"/>
    </source>
</evidence>
<protein>
    <submittedName>
        <fullName evidence="1">Uncharacterized protein</fullName>
    </submittedName>
</protein>
<evidence type="ECO:0000313" key="1">
    <source>
        <dbReference type="EMBL" id="RBW70814.1"/>
    </source>
</evidence>
<dbReference type="Proteomes" id="UP000253314">
    <property type="component" value="Unassembled WGS sequence"/>
</dbReference>
<name>A0A366Y352_9BACI</name>
<dbReference type="OrthoDB" id="2944041at2"/>
<comment type="caution">
    <text evidence="1">The sequence shown here is derived from an EMBL/GenBank/DDBJ whole genome shotgun (WGS) entry which is preliminary data.</text>
</comment>
<organism evidence="1 2">
    <name type="scientific">Bacillus taeanensis</name>
    <dbReference type="NCBI Taxonomy" id="273032"/>
    <lineage>
        <taxon>Bacteria</taxon>
        <taxon>Bacillati</taxon>
        <taxon>Bacillota</taxon>
        <taxon>Bacilli</taxon>
        <taxon>Bacillales</taxon>
        <taxon>Bacillaceae</taxon>
        <taxon>Bacillus</taxon>
    </lineage>
</organism>
<proteinExistence type="predicted"/>
<dbReference type="AlphaFoldDB" id="A0A366Y352"/>
<gene>
    <name evidence="1" type="ORF">DS031_04910</name>
</gene>
<reference evidence="1 2" key="1">
    <citation type="submission" date="2018-07" db="EMBL/GenBank/DDBJ databases">
        <title>Lottiidibacillus patelloidae gen. nov., sp. nov., isolated from the intestinal tract of a marine limpet and the reclassification of B. taeanensis BH030017T, B. algicola KMM 3737T and B. hwajinpoensis SW-72T as genus Lottiidibacillus.</title>
        <authorList>
            <person name="Liu R."/>
            <person name="Huang Z."/>
        </authorList>
    </citation>
    <scope>NUCLEOTIDE SEQUENCE [LARGE SCALE GENOMIC DNA]</scope>
    <source>
        <strain evidence="1 2">BH030017</strain>
    </source>
</reference>
<sequence length="161" mass="18845">MYIKRTLKVDQLTNNDKAAKFKFIDDRNDCSLNINIVGVIGNVGVDFVDLIKDDHTVVTILTERIKKIKWIDNNCRRFCSRCRGFDCSCFDCHDDCRKGCRKVCRCEEKKDHHSKKRCTCFFDHVIPFCDERIELRLAGLTDSVNFELFRHIGCKVKLELC</sequence>
<accession>A0A366Y352</accession>
<keyword evidence="2" id="KW-1185">Reference proteome</keyword>